<dbReference type="InterPro" id="IPR013783">
    <property type="entry name" value="Ig-like_fold"/>
</dbReference>
<evidence type="ECO:0000259" key="2">
    <source>
        <dbReference type="Pfam" id="PF16561"/>
    </source>
</evidence>
<accession>A0A8H4IRH1</accession>
<dbReference type="EMBL" id="WWBZ02000040">
    <property type="protein sequence ID" value="KAF4305866.1"/>
    <property type="molecule type" value="Genomic_DNA"/>
</dbReference>
<proteinExistence type="predicted"/>
<feature type="compositionally biased region" description="Polar residues" evidence="1">
    <location>
        <begin position="422"/>
        <end position="432"/>
    </location>
</feature>
<comment type="caution">
    <text evidence="3">The sequence shown here is derived from an EMBL/GenBank/DDBJ whole genome shotgun (WGS) entry which is preliminary data.</text>
</comment>
<dbReference type="Pfam" id="PF16561">
    <property type="entry name" value="AMPK1_CBM"/>
    <property type="match status" value="1"/>
</dbReference>
<reference evidence="3" key="1">
    <citation type="submission" date="2020-04" db="EMBL/GenBank/DDBJ databases">
        <title>Genome Assembly and Annotation of Botryosphaeria dothidea sdau 11-99, a Latent Pathogen of Apple Fruit Ring Rot in China.</title>
        <authorList>
            <person name="Yu C."/>
            <person name="Diao Y."/>
            <person name="Lu Q."/>
            <person name="Zhao J."/>
            <person name="Cui S."/>
            <person name="Peng C."/>
            <person name="He B."/>
            <person name="Liu H."/>
        </authorList>
    </citation>
    <scope>NUCLEOTIDE SEQUENCE [LARGE SCALE GENOMIC DNA]</scope>
    <source>
        <strain evidence="3">Sdau11-99</strain>
    </source>
</reference>
<dbReference type="OrthoDB" id="5873279at2759"/>
<feature type="compositionally biased region" description="Low complexity" evidence="1">
    <location>
        <begin position="594"/>
        <end position="627"/>
    </location>
</feature>
<feature type="compositionally biased region" description="Polar residues" evidence="1">
    <location>
        <begin position="291"/>
        <end position="302"/>
    </location>
</feature>
<feature type="domain" description="AMP-activated protein kinase glycogen-binding" evidence="2">
    <location>
        <begin position="4"/>
        <end position="80"/>
    </location>
</feature>
<evidence type="ECO:0000313" key="3">
    <source>
        <dbReference type="EMBL" id="KAF4305866.1"/>
    </source>
</evidence>
<keyword evidence="4" id="KW-1185">Reference proteome</keyword>
<evidence type="ECO:0000313" key="4">
    <source>
        <dbReference type="Proteomes" id="UP000572817"/>
    </source>
</evidence>
<name>A0A8H4IRH1_9PEZI</name>
<evidence type="ECO:0000256" key="1">
    <source>
        <dbReference type="SAM" id="MobiDB-lite"/>
    </source>
</evidence>
<feature type="compositionally biased region" description="Basic and acidic residues" evidence="1">
    <location>
        <begin position="456"/>
        <end position="471"/>
    </location>
</feature>
<feature type="compositionally biased region" description="Basic and acidic residues" evidence="1">
    <location>
        <begin position="561"/>
        <end position="577"/>
    </location>
</feature>
<gene>
    <name evidence="3" type="ORF">GTA08_BOTSDO06957</name>
</gene>
<organism evidence="3 4">
    <name type="scientific">Botryosphaeria dothidea</name>
    <dbReference type="NCBI Taxonomy" id="55169"/>
    <lineage>
        <taxon>Eukaryota</taxon>
        <taxon>Fungi</taxon>
        <taxon>Dikarya</taxon>
        <taxon>Ascomycota</taxon>
        <taxon>Pezizomycotina</taxon>
        <taxon>Dothideomycetes</taxon>
        <taxon>Dothideomycetes incertae sedis</taxon>
        <taxon>Botryosphaeriales</taxon>
        <taxon>Botryosphaeriaceae</taxon>
        <taxon>Botryosphaeria</taxon>
    </lineage>
</organism>
<dbReference type="AlphaFoldDB" id="A0A8H4IRH1"/>
<dbReference type="Gene3D" id="2.60.40.10">
    <property type="entry name" value="Immunoglobulins"/>
    <property type="match status" value="1"/>
</dbReference>
<feature type="region of interest" description="Disordered" evidence="1">
    <location>
        <begin position="404"/>
        <end position="759"/>
    </location>
</feature>
<dbReference type="InterPro" id="IPR032640">
    <property type="entry name" value="AMPK1_CBM"/>
</dbReference>
<feature type="compositionally biased region" description="Basic and acidic residues" evidence="1">
    <location>
        <begin position="172"/>
        <end position="188"/>
    </location>
</feature>
<feature type="compositionally biased region" description="Polar residues" evidence="1">
    <location>
        <begin position="357"/>
        <end position="367"/>
    </location>
</feature>
<feature type="compositionally biased region" description="Basic and acidic residues" evidence="1">
    <location>
        <begin position="540"/>
        <end position="550"/>
    </location>
</feature>
<feature type="compositionally biased region" description="Low complexity" evidence="1">
    <location>
        <begin position="674"/>
        <end position="699"/>
    </location>
</feature>
<dbReference type="InterPro" id="IPR014756">
    <property type="entry name" value="Ig_E-set"/>
</dbReference>
<feature type="region of interest" description="Disordered" evidence="1">
    <location>
        <begin position="141"/>
        <end position="374"/>
    </location>
</feature>
<feature type="compositionally biased region" description="Polar residues" evidence="1">
    <location>
        <begin position="219"/>
        <end position="229"/>
    </location>
</feature>
<feature type="region of interest" description="Disordered" evidence="1">
    <location>
        <begin position="92"/>
        <end position="118"/>
    </location>
</feature>
<dbReference type="CDD" id="cd02859">
    <property type="entry name" value="E_set_AMPKbeta_like_N"/>
    <property type="match status" value="1"/>
</dbReference>
<sequence length="759" mass="78633">MGSFTFRWELPATEVYVTGTFDDWSKSVKLDHKNGVFEKTVQLPKNDEKVLYKFVVDGNWTTSTQAPQEDDGHGIYNNVLLPADIHSPSSAHIMSSAAPDSTTAQLAAEQPKETPRAEDVPGAFIETPANELQSFSVNPIPASNGDANPIKLAPGEKVPDPSTIHSNTVESTVKDDEELKAQHEEKEQAFGVNPLPATNTAGNPIQLAPGEKVPEPESISANNINSNVTLDKESYEKGESLPPQLGPVVTPEKDRDANMFDIPGITSTTIPESSLPVGSGPSAKDADPGVTIQSAHPESTTAALAAQVPKEPRGVPEVVSESQQEAGASPEASANPTAVEEKSETEKELLDKVPEQPATSENTTASDPITAGDVAGAVTGGVAAAGAAAAGAAYVASNKVSEAVGAATTTSPTSDLKELASNVETEPANNDVPQAVTDSIKEAHASPEAVANPEAVSHKKDFEEELLDKVPESNATGQTAEEKDVPATVFSSIEKAHESPEAAANAEAVTQKAEVEEELLKKAHGGEANGTASTSAVPDVVKESIAKADESPEAAANPEAVKAKSAVEDELKEEVKPTNEIADVPPTESAALSATAPEPTTDATDISPKALSPEEPLKSSSEPEVPVTSINVPPGSDTKLNEGPDGSGLNAPADKPAQTAADREATLQAEPAAPSTTEQTEPTVTTGTETTTAPATSEATESDPNKPPATPAKSDKDKITPDTPASTGSDKKAKRRSFWGKLKDKFTGGGNKEQPAPSS</sequence>
<dbReference type="SUPFAM" id="SSF81296">
    <property type="entry name" value="E set domains"/>
    <property type="match status" value="1"/>
</dbReference>
<feature type="compositionally biased region" description="Basic and acidic residues" evidence="1">
    <location>
        <begin position="339"/>
        <end position="354"/>
    </location>
</feature>
<protein>
    <recommendedName>
        <fullName evidence="2">AMP-activated protein kinase glycogen-binding domain-containing protein</fullName>
    </recommendedName>
</protein>
<feature type="compositionally biased region" description="Basic and acidic residues" evidence="1">
    <location>
        <begin position="230"/>
        <end position="239"/>
    </location>
</feature>
<feature type="compositionally biased region" description="Polar residues" evidence="1">
    <location>
        <begin position="320"/>
        <end position="336"/>
    </location>
</feature>
<dbReference type="Proteomes" id="UP000572817">
    <property type="component" value="Unassembled WGS sequence"/>
</dbReference>
<feature type="compositionally biased region" description="Polar residues" evidence="1">
    <location>
        <begin position="92"/>
        <end position="105"/>
    </location>
</feature>